<evidence type="ECO:0000313" key="13">
    <source>
        <dbReference type="Proteomes" id="UP000886721"/>
    </source>
</evidence>
<comment type="subcellular location">
    <subcellularLocation>
        <location evidence="2">Cytoplasm</location>
    </subcellularLocation>
</comment>
<keyword evidence="5 9" id="KW-0697">Rotamase</keyword>
<keyword evidence="6" id="KW-0143">Chaperone</keyword>
<dbReference type="PROSITE" id="PS50059">
    <property type="entry name" value="FKBP_PPIASE"/>
    <property type="match status" value="1"/>
</dbReference>
<keyword evidence="7 9" id="KW-0413">Isomerase</keyword>
<dbReference type="InterPro" id="IPR033913">
    <property type="entry name" value="MTH1175_dom"/>
</dbReference>
<evidence type="ECO:0000256" key="4">
    <source>
        <dbReference type="ARBA" id="ARBA00022490"/>
    </source>
</evidence>
<feature type="domain" description="PPIase FKBP-type" evidence="11">
    <location>
        <begin position="146"/>
        <end position="219"/>
    </location>
</feature>
<dbReference type="PANTHER" id="PTHR47861:SF3">
    <property type="entry name" value="FKBP-TYPE PEPTIDYL-PROLYL CIS-TRANS ISOMERASE SLYD"/>
    <property type="match status" value="1"/>
</dbReference>
<reference evidence="12" key="2">
    <citation type="submission" date="2021-04" db="EMBL/GenBank/DDBJ databases">
        <authorList>
            <person name="Gilroy R."/>
        </authorList>
    </citation>
    <scope>NUCLEOTIDE SEQUENCE</scope>
    <source>
        <strain evidence="12">CHK191-13928</strain>
    </source>
</reference>
<evidence type="ECO:0000256" key="1">
    <source>
        <dbReference type="ARBA" id="ARBA00000971"/>
    </source>
</evidence>
<evidence type="ECO:0000256" key="10">
    <source>
        <dbReference type="RuleBase" id="RU003915"/>
    </source>
</evidence>
<dbReference type="Pfam" id="PF02579">
    <property type="entry name" value="Nitro_FeMo-Co"/>
    <property type="match status" value="1"/>
</dbReference>
<dbReference type="PANTHER" id="PTHR47861">
    <property type="entry name" value="FKBP-TYPE PEPTIDYL-PROLYL CIS-TRANS ISOMERASE SLYD"/>
    <property type="match status" value="1"/>
</dbReference>
<dbReference type="GO" id="GO:0042026">
    <property type="term" value="P:protein refolding"/>
    <property type="evidence" value="ECO:0007669"/>
    <property type="project" value="UniProtKB-ARBA"/>
</dbReference>
<organism evidence="12 13">
    <name type="scientific">Candidatus Anaerostipes excrementavium</name>
    <dbReference type="NCBI Taxonomy" id="2838463"/>
    <lineage>
        <taxon>Bacteria</taxon>
        <taxon>Bacillati</taxon>
        <taxon>Bacillota</taxon>
        <taxon>Clostridia</taxon>
        <taxon>Lachnospirales</taxon>
        <taxon>Lachnospiraceae</taxon>
        <taxon>Anaerostipes</taxon>
    </lineage>
</organism>
<dbReference type="SUPFAM" id="SSF53146">
    <property type="entry name" value="Nitrogenase accessory factor-like"/>
    <property type="match status" value="1"/>
</dbReference>
<name>A0A9D1WXF4_9FIRM</name>
<dbReference type="Gene3D" id="3.10.50.40">
    <property type="match status" value="1"/>
</dbReference>
<dbReference type="GO" id="GO:0005737">
    <property type="term" value="C:cytoplasm"/>
    <property type="evidence" value="ECO:0007669"/>
    <property type="project" value="UniProtKB-SubCell"/>
</dbReference>
<dbReference type="Proteomes" id="UP000886721">
    <property type="component" value="Unassembled WGS sequence"/>
</dbReference>
<dbReference type="AlphaFoldDB" id="A0A9D1WXF4"/>
<evidence type="ECO:0000313" key="12">
    <source>
        <dbReference type="EMBL" id="HIX68596.1"/>
    </source>
</evidence>
<gene>
    <name evidence="12" type="ORF">H9735_10820</name>
</gene>
<evidence type="ECO:0000256" key="2">
    <source>
        <dbReference type="ARBA" id="ARBA00004496"/>
    </source>
</evidence>
<dbReference type="SUPFAM" id="SSF54534">
    <property type="entry name" value="FKBP-like"/>
    <property type="match status" value="1"/>
</dbReference>
<comment type="function">
    <text evidence="8">Also involved in hydrogenase metallocenter assembly, probably by participating in the nickel insertion step. This function in hydrogenase biosynthesis requires chaperone activity and the presence of the metal-binding domain, but not PPIase activity.</text>
</comment>
<evidence type="ECO:0000256" key="3">
    <source>
        <dbReference type="ARBA" id="ARBA00006577"/>
    </source>
</evidence>
<comment type="caution">
    <text evidence="12">The sequence shown here is derived from an EMBL/GenBank/DDBJ whole genome shotgun (WGS) entry which is preliminary data.</text>
</comment>
<evidence type="ECO:0000256" key="7">
    <source>
        <dbReference type="ARBA" id="ARBA00023235"/>
    </source>
</evidence>
<dbReference type="Pfam" id="PF00254">
    <property type="entry name" value="FKBP_C"/>
    <property type="match status" value="1"/>
</dbReference>
<dbReference type="InterPro" id="IPR003731">
    <property type="entry name" value="Di-Nase_FeMo-co_biosynth"/>
</dbReference>
<protein>
    <recommendedName>
        <fullName evidence="10">Peptidyl-prolyl cis-trans isomerase</fullName>
        <ecNumber evidence="10">5.2.1.8</ecNumber>
    </recommendedName>
</protein>
<evidence type="ECO:0000256" key="9">
    <source>
        <dbReference type="PROSITE-ProRule" id="PRU00277"/>
    </source>
</evidence>
<evidence type="ECO:0000259" key="11">
    <source>
        <dbReference type="PROSITE" id="PS50059"/>
    </source>
</evidence>
<dbReference type="CDD" id="cd00851">
    <property type="entry name" value="MTH1175"/>
    <property type="match status" value="1"/>
</dbReference>
<evidence type="ECO:0000256" key="6">
    <source>
        <dbReference type="ARBA" id="ARBA00023186"/>
    </source>
</evidence>
<reference evidence="12" key="1">
    <citation type="journal article" date="2021" name="PeerJ">
        <title>Extensive microbial diversity within the chicken gut microbiome revealed by metagenomics and culture.</title>
        <authorList>
            <person name="Gilroy R."/>
            <person name="Ravi A."/>
            <person name="Getino M."/>
            <person name="Pursley I."/>
            <person name="Horton D.L."/>
            <person name="Alikhan N.F."/>
            <person name="Baker D."/>
            <person name="Gharbi K."/>
            <person name="Hall N."/>
            <person name="Watson M."/>
            <person name="Adriaenssens E.M."/>
            <person name="Foster-Nyarko E."/>
            <person name="Jarju S."/>
            <person name="Secka A."/>
            <person name="Antonio M."/>
            <person name="Oren A."/>
            <person name="Chaudhuri R.R."/>
            <person name="La Ragione R."/>
            <person name="Hildebrand F."/>
            <person name="Pallen M.J."/>
        </authorList>
    </citation>
    <scope>NUCLEOTIDE SEQUENCE</scope>
    <source>
        <strain evidence="12">CHK191-13928</strain>
    </source>
</reference>
<dbReference type="GO" id="GO:0003755">
    <property type="term" value="F:peptidyl-prolyl cis-trans isomerase activity"/>
    <property type="evidence" value="ECO:0007669"/>
    <property type="project" value="UniProtKB-UniRule"/>
</dbReference>
<proteinExistence type="inferred from homology"/>
<dbReference type="Gene3D" id="3.30.420.130">
    <property type="entry name" value="Dinitrogenase iron-molybdenum cofactor biosynthesis domain"/>
    <property type="match status" value="1"/>
</dbReference>
<dbReference type="InterPro" id="IPR001179">
    <property type="entry name" value="PPIase_FKBP_dom"/>
</dbReference>
<dbReference type="InterPro" id="IPR036105">
    <property type="entry name" value="DiNase_FeMo-co_biosyn_sf"/>
</dbReference>
<keyword evidence="4" id="KW-0963">Cytoplasm</keyword>
<comment type="similarity">
    <text evidence="3 10">Belongs to the FKBP-type PPIase family.</text>
</comment>
<dbReference type="EMBL" id="DXEM01000032">
    <property type="protein sequence ID" value="HIX68596.1"/>
    <property type="molecule type" value="Genomic_DNA"/>
</dbReference>
<comment type="catalytic activity">
    <reaction evidence="1 9 10">
        <text>[protein]-peptidylproline (omega=180) = [protein]-peptidylproline (omega=0)</text>
        <dbReference type="Rhea" id="RHEA:16237"/>
        <dbReference type="Rhea" id="RHEA-COMP:10747"/>
        <dbReference type="Rhea" id="RHEA-COMP:10748"/>
        <dbReference type="ChEBI" id="CHEBI:83833"/>
        <dbReference type="ChEBI" id="CHEBI:83834"/>
        <dbReference type="EC" id="5.2.1.8"/>
    </reaction>
</comment>
<evidence type="ECO:0000256" key="8">
    <source>
        <dbReference type="ARBA" id="ARBA00037071"/>
    </source>
</evidence>
<sequence length="282" mass="29919">MKIAVTYDNGNIFQHFGKTESFKVYEIEDNKVVSSEVIGSNGVGHGALAGLLAEQSIDVLICGGIGGGAQSALAEAGVELCSGAQGDADQAVEAYLKGELVSAGANCDHHHEEGHSCGDHEEGHSCGGNCGGGCGAQPAFTGRNVGKTCKTHYRGTFNDGTQFDSSYDRGEPLEFICGAGQMIKGFDAAVADMEVGQEVDVHLMPEEAYGMPDPNAIIPMKIEQLPGSEDLEVGQQVHLYNQYGQPVLVKVIEKDETTITFDANHEMAGKELNFHIELVEVR</sequence>
<dbReference type="EC" id="5.2.1.8" evidence="10"/>
<dbReference type="InterPro" id="IPR046357">
    <property type="entry name" value="PPIase_dom_sf"/>
</dbReference>
<accession>A0A9D1WXF4</accession>
<evidence type="ECO:0000256" key="5">
    <source>
        <dbReference type="ARBA" id="ARBA00023110"/>
    </source>
</evidence>